<reference evidence="2 3" key="1">
    <citation type="journal article" date="2006" name="Nature">
        <title>Global trends of whole-genome duplications revealed by the ciliate Paramecium tetraurelia.</title>
        <authorList>
            <consortium name="Genoscope"/>
            <person name="Aury J.-M."/>
            <person name="Jaillon O."/>
            <person name="Duret L."/>
            <person name="Noel B."/>
            <person name="Jubin C."/>
            <person name="Porcel B.M."/>
            <person name="Segurens B."/>
            <person name="Daubin V."/>
            <person name="Anthouard V."/>
            <person name="Aiach N."/>
            <person name="Arnaiz O."/>
            <person name="Billaut A."/>
            <person name="Beisson J."/>
            <person name="Blanc I."/>
            <person name="Bouhouche K."/>
            <person name="Camara F."/>
            <person name="Duharcourt S."/>
            <person name="Guigo R."/>
            <person name="Gogendeau D."/>
            <person name="Katinka M."/>
            <person name="Keller A.-M."/>
            <person name="Kissmehl R."/>
            <person name="Klotz C."/>
            <person name="Koll F."/>
            <person name="Le Moue A."/>
            <person name="Lepere C."/>
            <person name="Malinsky S."/>
            <person name="Nowacki M."/>
            <person name="Nowak J.K."/>
            <person name="Plattner H."/>
            <person name="Poulain J."/>
            <person name="Ruiz F."/>
            <person name="Serrano V."/>
            <person name="Zagulski M."/>
            <person name="Dessen P."/>
            <person name="Betermier M."/>
            <person name="Weissenbach J."/>
            <person name="Scarpelli C."/>
            <person name="Schachter V."/>
            <person name="Sperling L."/>
            <person name="Meyer E."/>
            <person name="Cohen J."/>
            <person name="Wincker P."/>
        </authorList>
    </citation>
    <scope>NUCLEOTIDE SEQUENCE [LARGE SCALE GENOMIC DNA]</scope>
    <source>
        <strain evidence="2 3">Stock d4-2</strain>
    </source>
</reference>
<dbReference type="RefSeq" id="XP_001428366.1">
    <property type="nucleotide sequence ID" value="XM_001428329.1"/>
</dbReference>
<dbReference type="OMA" id="YCERNIV"/>
<dbReference type="GO" id="GO:0005739">
    <property type="term" value="C:mitochondrion"/>
    <property type="evidence" value="ECO:0000318"/>
    <property type="project" value="GO_Central"/>
</dbReference>
<dbReference type="HOGENOM" id="CLU_618898_0_0_1"/>
<evidence type="ECO:0000313" key="3">
    <source>
        <dbReference type="Proteomes" id="UP000000600"/>
    </source>
</evidence>
<evidence type="ECO:0008006" key="4">
    <source>
        <dbReference type="Google" id="ProtNLM"/>
    </source>
</evidence>
<dbReference type="Gene3D" id="3.30.40.10">
    <property type="entry name" value="Zinc/RING finger domain, C3HC4 (zinc finger)"/>
    <property type="match status" value="1"/>
</dbReference>
<dbReference type="GeneID" id="5014150"/>
<dbReference type="Proteomes" id="UP000000600">
    <property type="component" value="Unassembled WGS sequence"/>
</dbReference>
<organism evidence="2 3">
    <name type="scientific">Paramecium tetraurelia</name>
    <dbReference type="NCBI Taxonomy" id="5888"/>
    <lineage>
        <taxon>Eukaryota</taxon>
        <taxon>Sar</taxon>
        <taxon>Alveolata</taxon>
        <taxon>Ciliophora</taxon>
        <taxon>Intramacronucleata</taxon>
        <taxon>Oligohymenophorea</taxon>
        <taxon>Peniculida</taxon>
        <taxon>Parameciidae</taxon>
        <taxon>Paramecium</taxon>
    </lineage>
</organism>
<protein>
    <recommendedName>
        <fullName evidence="4">TRAF-type domain-containing protein</fullName>
    </recommendedName>
</protein>
<evidence type="ECO:0000256" key="1">
    <source>
        <dbReference type="SAM" id="MobiDB-lite"/>
    </source>
</evidence>
<dbReference type="PANTHER" id="PTHR16295">
    <property type="entry name" value="TRAF-TYPE ZINC FINGER PROTEIN-RELATED"/>
    <property type="match status" value="1"/>
</dbReference>
<dbReference type="PANTHER" id="PTHR16295:SF10">
    <property type="entry name" value="EXPRESSED PROTEIN"/>
    <property type="match status" value="1"/>
</dbReference>
<dbReference type="OrthoDB" id="6437153at2759"/>
<dbReference type="InterPro" id="IPR013083">
    <property type="entry name" value="Znf_RING/FYVE/PHD"/>
</dbReference>
<dbReference type="KEGG" id="ptm:GSPATT00031197001"/>
<dbReference type="InParanoid" id="A0BR01"/>
<dbReference type="EMBL" id="CT868010">
    <property type="protein sequence ID" value="CAK60968.1"/>
    <property type="molecule type" value="Genomic_DNA"/>
</dbReference>
<feature type="compositionally biased region" description="Basic and acidic residues" evidence="1">
    <location>
        <begin position="176"/>
        <end position="194"/>
    </location>
</feature>
<name>A0BR01_PARTE</name>
<evidence type="ECO:0000313" key="2">
    <source>
        <dbReference type="EMBL" id="CAK60968.1"/>
    </source>
</evidence>
<dbReference type="STRING" id="5888.A0BR01"/>
<accession>A0BR01</accession>
<sequence>MSAFKSCPSWQDFNLQFSLEQVLSTNFLLHSLYCERNIVQCELCDQRIDLNEKEDHMILHKKKACPYCQENYEQQILEKHQINCPNKPLLCCYCDLMVNQLEMVQHQVKCGARTEQCPLCKKHIQKKEYDIHVSICQLPSPSSPKRARLQQVLCDSSDDNSVQEVKQNPQNRRPLKKEPKSYALKQKKEQKDQKQQFQKPFLDDDEDEELQKALYLCVRFKALHQHRHLSHPIYHTPKSQLQRSFSLPKFFVFNPRKQFHGIPQKMRRKSCDCKECGQMTNFQYRNMNVPFVLKPFRIRRQPSLKTNRLLTAQNTKKLFRKFSASKQDTLVCTSSSQLILTSLRRASARTTEKLIEDTQVRILEPPKSCKSHLLQNTNKPEMTKITLQIPKSLRIIKTQPSEHSKIKLPQNLRSLQQIYNRNFLCTYLTKYKKSKTQINLSKY</sequence>
<dbReference type="InterPro" id="IPR051986">
    <property type="entry name" value="Innate_Immune_Apopt_Reg"/>
</dbReference>
<keyword evidence="3" id="KW-1185">Reference proteome</keyword>
<feature type="compositionally biased region" description="Polar residues" evidence="1">
    <location>
        <begin position="159"/>
        <end position="171"/>
    </location>
</feature>
<feature type="region of interest" description="Disordered" evidence="1">
    <location>
        <begin position="157"/>
        <end position="202"/>
    </location>
</feature>
<gene>
    <name evidence="2" type="ORF">GSPATT00031197001</name>
</gene>
<proteinExistence type="predicted"/>
<dbReference type="AlphaFoldDB" id="A0BR01"/>